<evidence type="ECO:0000313" key="2">
    <source>
        <dbReference type="Proteomes" id="UP001152622"/>
    </source>
</evidence>
<dbReference type="EMBL" id="JAINUF010000013">
    <property type="protein sequence ID" value="KAJ8343418.1"/>
    <property type="molecule type" value="Genomic_DNA"/>
</dbReference>
<name>A0A9Q1ER24_SYNKA</name>
<sequence length="123" mass="14181">MDERRDQRHVASAGRWTGRRTAAAHASDFWVAAATRPQNWFRWNGVLNHLHRFDKANLDATKQRGATKKERECQLFVLEERSKAKVVKTSASSFRAHNPEQALSWHIQSGERHAKLRTLIKPA</sequence>
<comment type="caution">
    <text evidence="1">The sequence shown here is derived from an EMBL/GenBank/DDBJ whole genome shotgun (WGS) entry which is preliminary data.</text>
</comment>
<organism evidence="1 2">
    <name type="scientific">Synaphobranchus kaupii</name>
    <name type="common">Kaup's arrowtooth eel</name>
    <dbReference type="NCBI Taxonomy" id="118154"/>
    <lineage>
        <taxon>Eukaryota</taxon>
        <taxon>Metazoa</taxon>
        <taxon>Chordata</taxon>
        <taxon>Craniata</taxon>
        <taxon>Vertebrata</taxon>
        <taxon>Euteleostomi</taxon>
        <taxon>Actinopterygii</taxon>
        <taxon>Neopterygii</taxon>
        <taxon>Teleostei</taxon>
        <taxon>Anguilliformes</taxon>
        <taxon>Synaphobranchidae</taxon>
        <taxon>Synaphobranchus</taxon>
    </lineage>
</organism>
<dbReference type="AlphaFoldDB" id="A0A9Q1ER24"/>
<dbReference type="OrthoDB" id="5796379at2759"/>
<gene>
    <name evidence="1" type="ORF">SKAU_G00307470</name>
</gene>
<evidence type="ECO:0000313" key="1">
    <source>
        <dbReference type="EMBL" id="KAJ8343418.1"/>
    </source>
</evidence>
<accession>A0A9Q1ER24</accession>
<protein>
    <submittedName>
        <fullName evidence="1">Uncharacterized protein</fullName>
    </submittedName>
</protein>
<reference evidence="1" key="1">
    <citation type="journal article" date="2023" name="Science">
        <title>Genome structures resolve the early diversification of teleost fishes.</title>
        <authorList>
            <person name="Parey E."/>
            <person name="Louis A."/>
            <person name="Montfort J."/>
            <person name="Bouchez O."/>
            <person name="Roques C."/>
            <person name="Iampietro C."/>
            <person name="Lluch J."/>
            <person name="Castinel A."/>
            <person name="Donnadieu C."/>
            <person name="Desvignes T."/>
            <person name="Floi Bucao C."/>
            <person name="Jouanno E."/>
            <person name="Wen M."/>
            <person name="Mejri S."/>
            <person name="Dirks R."/>
            <person name="Jansen H."/>
            <person name="Henkel C."/>
            <person name="Chen W.J."/>
            <person name="Zahm M."/>
            <person name="Cabau C."/>
            <person name="Klopp C."/>
            <person name="Thompson A.W."/>
            <person name="Robinson-Rechavi M."/>
            <person name="Braasch I."/>
            <person name="Lecointre G."/>
            <person name="Bobe J."/>
            <person name="Postlethwait J.H."/>
            <person name="Berthelot C."/>
            <person name="Roest Crollius H."/>
            <person name="Guiguen Y."/>
        </authorList>
    </citation>
    <scope>NUCLEOTIDE SEQUENCE</scope>
    <source>
        <strain evidence="1">WJC10195</strain>
    </source>
</reference>
<keyword evidence="2" id="KW-1185">Reference proteome</keyword>
<proteinExistence type="predicted"/>
<dbReference type="Proteomes" id="UP001152622">
    <property type="component" value="Chromosome 13"/>
</dbReference>